<reference evidence="2 3" key="1">
    <citation type="submission" date="2017-06" db="EMBL/GenBank/DDBJ databases">
        <authorList>
            <person name="Kim H.J."/>
            <person name="Triplett B.A."/>
        </authorList>
    </citation>
    <scope>NUCLEOTIDE SEQUENCE [LARGE SCALE GENOMIC DNA]</scope>
    <source>
        <strain evidence="2 3">DSM 25597</strain>
    </source>
</reference>
<dbReference type="EMBL" id="FZNY01000001">
    <property type="protein sequence ID" value="SNR46756.1"/>
    <property type="molecule type" value="Genomic_DNA"/>
</dbReference>
<dbReference type="InterPro" id="IPR016181">
    <property type="entry name" value="Acyl_CoA_acyltransferase"/>
</dbReference>
<keyword evidence="3" id="KW-1185">Reference proteome</keyword>
<accession>A0A238WJJ8</accession>
<evidence type="ECO:0000313" key="3">
    <source>
        <dbReference type="Proteomes" id="UP000198379"/>
    </source>
</evidence>
<evidence type="ECO:0000313" key="2">
    <source>
        <dbReference type="EMBL" id="SNR46756.1"/>
    </source>
</evidence>
<dbReference type="PANTHER" id="PTHR43792">
    <property type="entry name" value="GNAT FAMILY, PUTATIVE (AFU_ORTHOLOGUE AFUA_3G00765)-RELATED-RELATED"/>
    <property type="match status" value="1"/>
</dbReference>
<dbReference type="Gene3D" id="3.40.630.30">
    <property type="match status" value="1"/>
</dbReference>
<name>A0A238WJJ8_9FLAO</name>
<gene>
    <name evidence="2" type="ORF">SAMN06265376_1011151</name>
</gene>
<protein>
    <submittedName>
        <fullName evidence="2">Protein N-acetyltransferase, RimJ/RimL family</fullName>
    </submittedName>
</protein>
<dbReference type="Pfam" id="PF13302">
    <property type="entry name" value="Acetyltransf_3"/>
    <property type="match status" value="1"/>
</dbReference>
<dbReference type="AlphaFoldDB" id="A0A238WJJ8"/>
<organism evidence="2 3">
    <name type="scientific">Dokdonia pacifica</name>
    <dbReference type="NCBI Taxonomy" id="1627892"/>
    <lineage>
        <taxon>Bacteria</taxon>
        <taxon>Pseudomonadati</taxon>
        <taxon>Bacteroidota</taxon>
        <taxon>Flavobacteriia</taxon>
        <taxon>Flavobacteriales</taxon>
        <taxon>Flavobacteriaceae</taxon>
        <taxon>Dokdonia</taxon>
    </lineage>
</organism>
<dbReference type="InterPro" id="IPR051531">
    <property type="entry name" value="N-acetyltransferase"/>
</dbReference>
<dbReference type="PANTHER" id="PTHR43792:SF1">
    <property type="entry name" value="N-ACETYLTRANSFERASE DOMAIN-CONTAINING PROTEIN"/>
    <property type="match status" value="1"/>
</dbReference>
<dbReference type="RefSeq" id="WP_089370442.1">
    <property type="nucleotide sequence ID" value="NZ_BMEP01000003.1"/>
</dbReference>
<proteinExistence type="predicted"/>
<dbReference type="InterPro" id="IPR000182">
    <property type="entry name" value="GNAT_dom"/>
</dbReference>
<keyword evidence="2" id="KW-0808">Transferase</keyword>
<evidence type="ECO:0000259" key="1">
    <source>
        <dbReference type="PROSITE" id="PS51186"/>
    </source>
</evidence>
<dbReference type="PROSITE" id="PS51186">
    <property type="entry name" value="GNAT"/>
    <property type="match status" value="1"/>
</dbReference>
<dbReference type="OrthoDB" id="9798081at2"/>
<sequence>MEEYTFETERLYMRPTSIEDASFVLELLNTPKWLQYIGNRKVYTEEDAVHYITSKMLPQFEEKRFGNYTVIRKEDHHKIGCCGLYDREGLEGIDVGFAFLPSYEGKGYGYESTAKLMEYGKEVHGITNVNGITVKENIGSQKLLEKLGLHYIKTITLPKDPEPLLFYSNSKDHA</sequence>
<feature type="domain" description="N-acetyltransferase" evidence="1">
    <location>
        <begin position="11"/>
        <end position="174"/>
    </location>
</feature>
<dbReference type="GO" id="GO:0016747">
    <property type="term" value="F:acyltransferase activity, transferring groups other than amino-acyl groups"/>
    <property type="evidence" value="ECO:0007669"/>
    <property type="project" value="InterPro"/>
</dbReference>
<dbReference type="SUPFAM" id="SSF55729">
    <property type="entry name" value="Acyl-CoA N-acyltransferases (Nat)"/>
    <property type="match status" value="1"/>
</dbReference>
<dbReference type="Proteomes" id="UP000198379">
    <property type="component" value="Unassembled WGS sequence"/>
</dbReference>